<dbReference type="CDD" id="cd06579">
    <property type="entry name" value="TM_PBP1_transp_AraH_like"/>
    <property type="match status" value="1"/>
</dbReference>
<organism evidence="7">
    <name type="scientific">marine sediment metagenome</name>
    <dbReference type="NCBI Taxonomy" id="412755"/>
    <lineage>
        <taxon>unclassified sequences</taxon>
        <taxon>metagenomes</taxon>
        <taxon>ecological metagenomes</taxon>
    </lineage>
</organism>
<feature type="transmembrane region" description="Helical" evidence="6">
    <location>
        <begin position="193"/>
        <end position="226"/>
    </location>
</feature>
<feature type="transmembrane region" description="Helical" evidence="6">
    <location>
        <begin position="238"/>
        <end position="257"/>
    </location>
</feature>
<reference evidence="7" key="1">
    <citation type="journal article" date="2014" name="Front. Microbiol.">
        <title>High frequency of phylogenetically diverse reductive dehalogenase-homologous genes in deep subseafloor sedimentary metagenomes.</title>
        <authorList>
            <person name="Kawai M."/>
            <person name="Futagami T."/>
            <person name="Toyoda A."/>
            <person name="Takaki Y."/>
            <person name="Nishi S."/>
            <person name="Hori S."/>
            <person name="Arai W."/>
            <person name="Tsubouchi T."/>
            <person name="Morono Y."/>
            <person name="Uchiyama I."/>
            <person name="Ito T."/>
            <person name="Fujiyama A."/>
            <person name="Inagaki F."/>
            <person name="Takami H."/>
        </authorList>
    </citation>
    <scope>NUCLEOTIDE SEQUENCE</scope>
    <source>
        <strain evidence="7">Expedition CK06-06</strain>
    </source>
</reference>
<sequence>HAAGHPQAVSMLIGAAVGLVLGVIPGLINGLLVARLRVPPFIATLGTYGIANGVALSLCEGFPIYFLPPRAREIGNSFLAYLIPGKSFAFFHRPQNLDAGDLRALTGILPATVIVAAVILIVFAFILGRTKFGRHTYAIGGNVDAAIRAGINVPGHLVRTYVTSSMFAAVAGVLYVFRAGIGNFTTMSSSYELFAIAAVVIGGASLMGGKGSIGGTVIGILILISLETGLNITGIPSFYRYIATGLILIAAVVIDQLTPERRTLSA</sequence>
<evidence type="ECO:0000256" key="2">
    <source>
        <dbReference type="ARBA" id="ARBA00022475"/>
    </source>
</evidence>
<evidence type="ECO:0000256" key="6">
    <source>
        <dbReference type="SAM" id="Phobius"/>
    </source>
</evidence>
<gene>
    <name evidence="7" type="ORF">S01H1_31802</name>
</gene>
<evidence type="ECO:0000256" key="3">
    <source>
        <dbReference type="ARBA" id="ARBA00022692"/>
    </source>
</evidence>
<keyword evidence="5 6" id="KW-0472">Membrane</keyword>
<feature type="transmembrane region" description="Helical" evidence="6">
    <location>
        <begin position="12"/>
        <end position="33"/>
    </location>
</feature>
<dbReference type="GO" id="GO:0022857">
    <property type="term" value="F:transmembrane transporter activity"/>
    <property type="evidence" value="ECO:0007669"/>
    <property type="project" value="InterPro"/>
</dbReference>
<comment type="subcellular location">
    <subcellularLocation>
        <location evidence="1">Cell membrane</location>
        <topology evidence="1">Multi-pass membrane protein</topology>
    </subcellularLocation>
</comment>
<dbReference type="AlphaFoldDB" id="X0TYK0"/>
<keyword evidence="4 6" id="KW-1133">Transmembrane helix</keyword>
<dbReference type="GO" id="GO:0005886">
    <property type="term" value="C:plasma membrane"/>
    <property type="evidence" value="ECO:0007669"/>
    <property type="project" value="UniProtKB-SubCell"/>
</dbReference>
<accession>X0TYK0</accession>
<dbReference type="InterPro" id="IPR001851">
    <property type="entry name" value="ABC_transp_permease"/>
</dbReference>
<evidence type="ECO:0008006" key="8">
    <source>
        <dbReference type="Google" id="ProtNLM"/>
    </source>
</evidence>
<feature type="transmembrane region" description="Helical" evidence="6">
    <location>
        <begin position="161"/>
        <end position="181"/>
    </location>
</feature>
<dbReference type="EMBL" id="BARS01019647">
    <property type="protein sequence ID" value="GAF93212.1"/>
    <property type="molecule type" value="Genomic_DNA"/>
</dbReference>
<dbReference type="PANTHER" id="PTHR32196">
    <property type="entry name" value="ABC TRANSPORTER PERMEASE PROTEIN YPHD-RELATED-RELATED"/>
    <property type="match status" value="1"/>
</dbReference>
<name>X0TYK0_9ZZZZ</name>
<evidence type="ECO:0000313" key="7">
    <source>
        <dbReference type="EMBL" id="GAF93212.1"/>
    </source>
</evidence>
<feature type="transmembrane region" description="Helical" evidence="6">
    <location>
        <begin position="45"/>
        <end position="68"/>
    </location>
</feature>
<dbReference type="Pfam" id="PF02653">
    <property type="entry name" value="BPD_transp_2"/>
    <property type="match status" value="1"/>
</dbReference>
<proteinExistence type="predicted"/>
<keyword evidence="3 6" id="KW-0812">Transmembrane</keyword>
<protein>
    <recommendedName>
        <fullName evidence="8">ABC transporter permease</fullName>
    </recommendedName>
</protein>
<evidence type="ECO:0000256" key="5">
    <source>
        <dbReference type="ARBA" id="ARBA00023136"/>
    </source>
</evidence>
<comment type="caution">
    <text evidence="7">The sequence shown here is derived from an EMBL/GenBank/DDBJ whole genome shotgun (WGS) entry which is preliminary data.</text>
</comment>
<feature type="transmembrane region" description="Helical" evidence="6">
    <location>
        <begin position="104"/>
        <end position="127"/>
    </location>
</feature>
<evidence type="ECO:0000256" key="1">
    <source>
        <dbReference type="ARBA" id="ARBA00004651"/>
    </source>
</evidence>
<keyword evidence="2" id="KW-1003">Cell membrane</keyword>
<evidence type="ECO:0000256" key="4">
    <source>
        <dbReference type="ARBA" id="ARBA00022989"/>
    </source>
</evidence>
<feature type="non-terminal residue" evidence="7">
    <location>
        <position position="1"/>
    </location>
</feature>